<feature type="compositionally biased region" description="Basic residues" evidence="1">
    <location>
        <begin position="133"/>
        <end position="142"/>
    </location>
</feature>
<sequence>APGSDARPPVAGPADRARRVVAAPGGGGVREPVDPPGRRTRLPRPRPVRGPGGGGDGHRGRRARHGHRAGAAPPPRRPRPPGPVAAVRVRGPPDARRQPGIDRRRLRRLRPRPRRALPDLRREPGAAAGPARPRARRARRPRPRGDGRRRAAAPAGLVGGPGRAGRPGVRRLVGVGLPPHSRPGPRRPRAVPGRRWPPRGRLRGPAVRAGRPRAHRRGAAPLRGGRRRRRGRADRTGRARSRGGQSPPPV</sequence>
<feature type="compositionally biased region" description="Basic and acidic residues" evidence="1">
    <location>
        <begin position="91"/>
        <end position="103"/>
    </location>
</feature>
<evidence type="ECO:0000256" key="1">
    <source>
        <dbReference type="SAM" id="MobiDB-lite"/>
    </source>
</evidence>
<dbReference type="EMBL" id="CADCUS010000566">
    <property type="protein sequence ID" value="CAA9442990.1"/>
    <property type="molecule type" value="Genomic_DNA"/>
</dbReference>
<feature type="compositionally biased region" description="Pro residues" evidence="1">
    <location>
        <begin position="72"/>
        <end position="83"/>
    </location>
</feature>
<feature type="compositionally biased region" description="Basic residues" evidence="1">
    <location>
        <begin position="38"/>
        <end position="47"/>
    </location>
</feature>
<proteinExistence type="predicted"/>
<organism evidence="2">
    <name type="scientific">uncultured Pseudonocardia sp</name>
    <dbReference type="NCBI Taxonomy" id="211455"/>
    <lineage>
        <taxon>Bacteria</taxon>
        <taxon>Bacillati</taxon>
        <taxon>Actinomycetota</taxon>
        <taxon>Actinomycetes</taxon>
        <taxon>Pseudonocardiales</taxon>
        <taxon>Pseudonocardiaceae</taxon>
        <taxon>Pseudonocardia</taxon>
        <taxon>environmental samples</taxon>
    </lineage>
</organism>
<reference evidence="2" key="1">
    <citation type="submission" date="2020-02" db="EMBL/GenBank/DDBJ databases">
        <authorList>
            <person name="Meier V. D."/>
        </authorList>
    </citation>
    <scope>NUCLEOTIDE SEQUENCE</scope>
    <source>
        <strain evidence="2">AVDCRST_MAG66</strain>
    </source>
</reference>
<name>A0A6J4QII1_9PSEU</name>
<feature type="non-terminal residue" evidence="2">
    <location>
        <position position="250"/>
    </location>
</feature>
<accession>A0A6J4QII1</accession>
<feature type="non-terminal residue" evidence="2">
    <location>
        <position position="1"/>
    </location>
</feature>
<feature type="region of interest" description="Disordered" evidence="1">
    <location>
        <begin position="1"/>
        <end position="250"/>
    </location>
</feature>
<dbReference type="AlphaFoldDB" id="A0A6J4QII1"/>
<feature type="compositionally biased region" description="Basic residues" evidence="1">
    <location>
        <begin position="210"/>
        <end position="232"/>
    </location>
</feature>
<feature type="compositionally biased region" description="Basic residues" evidence="1">
    <location>
        <begin position="59"/>
        <end position="68"/>
    </location>
</feature>
<evidence type="ECO:0000313" key="2">
    <source>
        <dbReference type="EMBL" id="CAA9442990.1"/>
    </source>
</evidence>
<feature type="compositionally biased region" description="Basic residues" evidence="1">
    <location>
        <begin position="104"/>
        <end position="115"/>
    </location>
</feature>
<protein>
    <submittedName>
        <fullName evidence="2">Uncharacterized protein</fullName>
    </submittedName>
</protein>
<feature type="compositionally biased region" description="Low complexity" evidence="1">
    <location>
        <begin position="166"/>
        <end position="179"/>
    </location>
</feature>
<gene>
    <name evidence="2" type="ORF">AVDCRST_MAG66-4183</name>
</gene>